<dbReference type="PANTHER" id="PTHR46033:SF8">
    <property type="entry name" value="PROTEIN MAINTENANCE OF MERISTEMS-LIKE"/>
    <property type="match status" value="1"/>
</dbReference>
<dbReference type="Proteomes" id="UP001341840">
    <property type="component" value="Unassembled WGS sequence"/>
</dbReference>
<organism evidence="1 2">
    <name type="scientific">Stylosanthes scabra</name>
    <dbReference type="NCBI Taxonomy" id="79078"/>
    <lineage>
        <taxon>Eukaryota</taxon>
        <taxon>Viridiplantae</taxon>
        <taxon>Streptophyta</taxon>
        <taxon>Embryophyta</taxon>
        <taxon>Tracheophyta</taxon>
        <taxon>Spermatophyta</taxon>
        <taxon>Magnoliopsida</taxon>
        <taxon>eudicotyledons</taxon>
        <taxon>Gunneridae</taxon>
        <taxon>Pentapetalae</taxon>
        <taxon>rosids</taxon>
        <taxon>fabids</taxon>
        <taxon>Fabales</taxon>
        <taxon>Fabaceae</taxon>
        <taxon>Papilionoideae</taxon>
        <taxon>50 kb inversion clade</taxon>
        <taxon>dalbergioids sensu lato</taxon>
        <taxon>Dalbergieae</taxon>
        <taxon>Pterocarpus clade</taxon>
        <taxon>Stylosanthes</taxon>
    </lineage>
</organism>
<accession>A0ABU6RP12</accession>
<comment type="caution">
    <text evidence="1">The sequence shown here is derived from an EMBL/GenBank/DDBJ whole genome shotgun (WGS) entry which is preliminary data.</text>
</comment>
<dbReference type="PANTHER" id="PTHR46033">
    <property type="entry name" value="PROTEIN MAIN-LIKE 2"/>
    <property type="match status" value="1"/>
</dbReference>
<reference evidence="1 2" key="1">
    <citation type="journal article" date="2023" name="Plants (Basel)">
        <title>Bridging the Gap: Combining Genomics and Transcriptomics Approaches to Understand Stylosanthes scabra, an Orphan Legume from the Brazilian Caatinga.</title>
        <authorList>
            <person name="Ferreira-Neto J.R.C."/>
            <person name="da Silva M.D."/>
            <person name="Binneck E."/>
            <person name="de Melo N.F."/>
            <person name="da Silva R.H."/>
            <person name="de Melo A.L.T.M."/>
            <person name="Pandolfi V."/>
            <person name="Bustamante F.O."/>
            <person name="Brasileiro-Vidal A.C."/>
            <person name="Benko-Iseppon A.M."/>
        </authorList>
    </citation>
    <scope>NUCLEOTIDE SEQUENCE [LARGE SCALE GENOMIC DNA]</scope>
    <source>
        <tissue evidence="1">Leaves</tissue>
    </source>
</reference>
<keyword evidence="2" id="KW-1185">Reference proteome</keyword>
<dbReference type="EMBL" id="JASCZI010031062">
    <property type="protein sequence ID" value="MED6125831.1"/>
    <property type="molecule type" value="Genomic_DNA"/>
</dbReference>
<evidence type="ECO:0000313" key="2">
    <source>
        <dbReference type="Proteomes" id="UP001341840"/>
    </source>
</evidence>
<dbReference type="InterPro" id="IPR044824">
    <property type="entry name" value="MAIN-like"/>
</dbReference>
<name>A0ABU6RP12_9FABA</name>
<gene>
    <name evidence="1" type="ORF">PIB30_072319</name>
</gene>
<sequence>MSDLGVYDSVDDRIHGRSRLVVWYLTCHRIFLVPYIREAGFGGPLEMRAFDYDMSLVSTLDVAYHLGPRADGDPINRCVRNFDQWCRDLVDGPGFSWRTSPSRRGEELHWGEDDLVEAAIPVDPAGRRTPRCVAAICPLLHYDDDRMSLVPRQDQQHCFSEMALVHREQARQFGDERLLTACDLVILPEIPQLLSTRQRPSALSPCVSVRCPSLNGLGQISRDTHTRRMLDFRNELDRVGFDDFMWTPYMSPKWRDIEPGWVNEAGEIETWLATVPIVLFMYVRFHHMDCVKRQFGSEQPIPLDSRISHRVGSHRNTAPFQSLPPCPNNHGLLLGNPHFAIGRLKVIALLDGTLENRNRDGRIGLHHWQNDGGHEAAVQLRVVSRHRGSNTSVGASKLPNLPATATSLLRRVIDLSETQSELRIGITYQ</sequence>
<evidence type="ECO:0000313" key="1">
    <source>
        <dbReference type="EMBL" id="MED6125831.1"/>
    </source>
</evidence>
<protein>
    <submittedName>
        <fullName evidence="1">Uncharacterized protein</fullName>
    </submittedName>
</protein>
<proteinExistence type="predicted"/>